<organism evidence="2">
    <name type="scientific">Candidatus Caldatribacterium saccharofermentans</name>
    <dbReference type="NCBI Taxonomy" id="1454753"/>
    <lineage>
        <taxon>Bacteria</taxon>
        <taxon>Pseudomonadati</taxon>
        <taxon>Atribacterota</taxon>
        <taxon>Atribacteria</taxon>
        <taxon>Atribacterales</taxon>
        <taxon>Candidatus Caldatribacteriaceae</taxon>
        <taxon>Candidatus Caldatribacterium</taxon>
    </lineage>
</organism>
<dbReference type="InterPro" id="IPR008947">
    <property type="entry name" value="PLipase_C/P1_nuclease_dom_sf"/>
</dbReference>
<dbReference type="Gene3D" id="1.10.575.10">
    <property type="entry name" value="P1 Nuclease"/>
    <property type="match status" value="1"/>
</dbReference>
<proteinExistence type="predicted"/>
<evidence type="ECO:0000313" key="2">
    <source>
        <dbReference type="EMBL" id="HGY39250.1"/>
    </source>
</evidence>
<comment type="caution">
    <text evidence="2">The sequence shown here is derived from an EMBL/GenBank/DDBJ whole genome shotgun (WGS) entry which is preliminary data.</text>
</comment>
<accession>A0A7V4TJC4</accession>
<reference evidence="2" key="1">
    <citation type="journal article" date="2020" name="mSystems">
        <title>Genome- and Community-Level Interaction Insights into Carbon Utilization and Element Cycling Functions of Hydrothermarchaeota in Hydrothermal Sediment.</title>
        <authorList>
            <person name="Zhou Z."/>
            <person name="Liu Y."/>
            <person name="Xu W."/>
            <person name="Pan J."/>
            <person name="Luo Z.H."/>
            <person name="Li M."/>
        </authorList>
    </citation>
    <scope>NUCLEOTIDE SEQUENCE [LARGE SCALE GENOMIC DNA]</scope>
    <source>
        <strain evidence="2">SpSt-82</strain>
    </source>
</reference>
<dbReference type="GO" id="GO:0016788">
    <property type="term" value="F:hydrolase activity, acting on ester bonds"/>
    <property type="evidence" value="ECO:0007669"/>
    <property type="project" value="InterPro"/>
</dbReference>
<dbReference type="SUPFAM" id="SSF48537">
    <property type="entry name" value="Phospholipase C/P1 nuclease"/>
    <property type="match status" value="1"/>
</dbReference>
<protein>
    <submittedName>
        <fullName evidence="2">Uncharacterized protein</fullName>
    </submittedName>
</protein>
<evidence type="ECO:0000256" key="1">
    <source>
        <dbReference type="SAM" id="MobiDB-lite"/>
    </source>
</evidence>
<gene>
    <name evidence="2" type="ORF">ENW11_05530</name>
</gene>
<sequence>MENRAILILGLLSFVLFLSPVGWGYDDAMGEAHQAINRAAIEYFEKTFFREDGKDPYLRFASFNEERWKGIDWGPEDGTRNLFPRIEVAREKTIREWLIGGGFSADEPEGPMALLHFYDPTNSERPYLTDQQFLVRLIRFLGGTTFDNPQRDAVTWTFRTRPEDTIEFLGLFDQEYGWLQAKEYLKKAIESKDPKDLYGKAWRAVGEVMHMVADMTVPAHVRNDGHAAILGDPDPYERGTSGDHLPEALERGRPANLKYFRFDAEALMKDVASYTNANFFSQDTIPGRYTLPSLEKLEDGRDGYLYSTTTDGHRYRALAKGGFLDRWWRRRRYAIDRRVVEDQQSILLPTAVRACAGVLYAFLPRFDVKASVAPVAGKEGVFEVVGEITHHLNFQWQERFTIRNGAFVVVKRGEEQIRIPVKNFLGQDLNSFHVEVEAEEGDEIFVEYDFGGYVIRSPQEDPSGTYRGEILFTDPNLEKLGLRNYRVPFTLTLTPDGKATMTYKHEGSLEIPLGDGQSIRYRFASEAELEGTWKGSAVSMTGEERGWMEVVPPSMPPELTRELQDIAPGLGAPQRVESAGKVSIEAQVHGDTVEGKRILEGYPTPQPFTGKKEKNP</sequence>
<name>A0A7V4TJC4_9BACT</name>
<dbReference type="AlphaFoldDB" id="A0A7V4TJC4"/>
<dbReference type="EMBL" id="DTIY01000036">
    <property type="protein sequence ID" value="HGY39250.1"/>
    <property type="molecule type" value="Genomic_DNA"/>
</dbReference>
<feature type="region of interest" description="Disordered" evidence="1">
    <location>
        <begin position="587"/>
        <end position="616"/>
    </location>
</feature>